<dbReference type="Proteomes" id="UP000637578">
    <property type="component" value="Unassembled WGS sequence"/>
</dbReference>
<evidence type="ECO:0000313" key="1">
    <source>
        <dbReference type="EMBL" id="GGM72615.1"/>
    </source>
</evidence>
<organism evidence="1 2">
    <name type="scientific">Longimycelium tulufanense</name>
    <dbReference type="NCBI Taxonomy" id="907463"/>
    <lineage>
        <taxon>Bacteria</taxon>
        <taxon>Bacillati</taxon>
        <taxon>Actinomycetota</taxon>
        <taxon>Actinomycetes</taxon>
        <taxon>Pseudonocardiales</taxon>
        <taxon>Pseudonocardiaceae</taxon>
        <taxon>Longimycelium</taxon>
    </lineage>
</organism>
<dbReference type="Gene3D" id="3.90.1200.10">
    <property type="match status" value="1"/>
</dbReference>
<proteinExistence type="predicted"/>
<gene>
    <name evidence="1" type="ORF">GCM10012275_49010</name>
</gene>
<reference evidence="1" key="1">
    <citation type="journal article" date="2014" name="Int. J. Syst. Evol. Microbiol.">
        <title>Complete genome sequence of Corynebacterium casei LMG S-19264T (=DSM 44701T), isolated from a smear-ripened cheese.</title>
        <authorList>
            <consortium name="US DOE Joint Genome Institute (JGI-PGF)"/>
            <person name="Walter F."/>
            <person name="Albersmeier A."/>
            <person name="Kalinowski J."/>
            <person name="Ruckert C."/>
        </authorList>
    </citation>
    <scope>NUCLEOTIDE SEQUENCE</scope>
    <source>
        <strain evidence="1">CGMCC 4.5737</strain>
    </source>
</reference>
<reference evidence="1" key="2">
    <citation type="submission" date="2020-09" db="EMBL/GenBank/DDBJ databases">
        <authorList>
            <person name="Sun Q."/>
            <person name="Zhou Y."/>
        </authorList>
    </citation>
    <scope>NUCLEOTIDE SEQUENCE</scope>
    <source>
        <strain evidence="1">CGMCC 4.5737</strain>
    </source>
</reference>
<comment type="caution">
    <text evidence="1">The sequence shown here is derived from an EMBL/GenBank/DDBJ whole genome shotgun (WGS) entry which is preliminary data.</text>
</comment>
<dbReference type="InterPro" id="IPR011009">
    <property type="entry name" value="Kinase-like_dom_sf"/>
</dbReference>
<dbReference type="InterPro" id="IPR006748">
    <property type="entry name" value="NH2Glyco/OHUrea_AB-resist_kin"/>
</dbReference>
<accession>A0A8J3FY17</accession>
<keyword evidence="2" id="KW-1185">Reference proteome</keyword>
<sequence>MFYRLNDNMLTDLPPGQQQAPEAQRRQAVKILDQLSTGRIDGLCHGDVTPSNIIADEEGRLWLIDPRGMSGEVSYDVATLALKLAAHERHEANKIAVLLGKKLGLDADRIQAWIRVASAARV</sequence>
<dbReference type="SUPFAM" id="SSF56112">
    <property type="entry name" value="Protein kinase-like (PK-like)"/>
    <property type="match status" value="1"/>
</dbReference>
<dbReference type="AlphaFoldDB" id="A0A8J3FY17"/>
<evidence type="ECO:0000313" key="2">
    <source>
        <dbReference type="Proteomes" id="UP000637578"/>
    </source>
</evidence>
<dbReference type="GO" id="GO:0019748">
    <property type="term" value="P:secondary metabolic process"/>
    <property type="evidence" value="ECO:0007669"/>
    <property type="project" value="InterPro"/>
</dbReference>
<protein>
    <submittedName>
        <fullName evidence="1">Uncharacterized protein</fullName>
    </submittedName>
</protein>
<dbReference type="Pfam" id="PF04655">
    <property type="entry name" value="APH_6_hur"/>
    <property type="match status" value="1"/>
</dbReference>
<dbReference type="EMBL" id="BMMK01000029">
    <property type="protein sequence ID" value="GGM72615.1"/>
    <property type="molecule type" value="Genomic_DNA"/>
</dbReference>
<dbReference type="GO" id="GO:0016773">
    <property type="term" value="F:phosphotransferase activity, alcohol group as acceptor"/>
    <property type="evidence" value="ECO:0007669"/>
    <property type="project" value="InterPro"/>
</dbReference>
<name>A0A8J3FY17_9PSEU</name>